<dbReference type="InterPro" id="IPR001474">
    <property type="entry name" value="GTP_CycHdrlase_I"/>
</dbReference>
<protein>
    <recommendedName>
        <fullName evidence="3">GTP cyclohydrolase I</fullName>
        <ecNumber evidence="3">3.5.4.16</ecNumber>
    </recommendedName>
</protein>
<evidence type="ECO:0000256" key="3">
    <source>
        <dbReference type="ARBA" id="ARBA00012715"/>
    </source>
</evidence>
<evidence type="ECO:0000313" key="6">
    <source>
        <dbReference type="EMBL" id="SVC18657.1"/>
    </source>
</evidence>
<dbReference type="GO" id="GO:0046654">
    <property type="term" value="P:tetrahydrofolate biosynthetic process"/>
    <property type="evidence" value="ECO:0007669"/>
    <property type="project" value="InterPro"/>
</dbReference>
<dbReference type="Gene3D" id="3.30.1130.10">
    <property type="match status" value="1"/>
</dbReference>
<dbReference type="GO" id="GO:0005525">
    <property type="term" value="F:GTP binding"/>
    <property type="evidence" value="ECO:0007669"/>
    <property type="project" value="TreeGrafter"/>
</dbReference>
<dbReference type="InterPro" id="IPR043133">
    <property type="entry name" value="GTP-CH-I_C/QueF"/>
</dbReference>
<dbReference type="InterPro" id="IPR020602">
    <property type="entry name" value="GTP_CycHdrlase_I_dom"/>
</dbReference>
<keyword evidence="4" id="KW-0378">Hydrolase</keyword>
<dbReference type="SUPFAM" id="SSF55620">
    <property type="entry name" value="Tetrahydrobiopterin biosynthesis enzymes-like"/>
    <property type="match status" value="1"/>
</dbReference>
<gene>
    <name evidence="6" type="ORF">METZ01_LOCUS271511</name>
</gene>
<dbReference type="UniPathway" id="UPA00848">
    <property type="reaction ID" value="UER00151"/>
</dbReference>
<dbReference type="Gene3D" id="1.10.286.10">
    <property type="match status" value="1"/>
</dbReference>
<dbReference type="PANTHER" id="PTHR11109:SF7">
    <property type="entry name" value="GTP CYCLOHYDROLASE 1"/>
    <property type="match status" value="1"/>
</dbReference>
<evidence type="ECO:0000256" key="4">
    <source>
        <dbReference type="ARBA" id="ARBA00022801"/>
    </source>
</evidence>
<dbReference type="NCBIfam" id="NF006826">
    <property type="entry name" value="PRK09347.1-3"/>
    <property type="match status" value="1"/>
</dbReference>
<dbReference type="InterPro" id="IPR043134">
    <property type="entry name" value="GTP-CH-I_N"/>
</dbReference>
<proteinExistence type="predicted"/>
<evidence type="ECO:0000259" key="5">
    <source>
        <dbReference type="Pfam" id="PF01227"/>
    </source>
</evidence>
<feature type="domain" description="GTP cyclohydrolase I" evidence="5">
    <location>
        <begin position="32"/>
        <end position="208"/>
    </location>
</feature>
<dbReference type="AlphaFoldDB" id="A0A382K6G0"/>
<evidence type="ECO:0000256" key="2">
    <source>
        <dbReference type="ARBA" id="ARBA00005080"/>
    </source>
</evidence>
<dbReference type="GO" id="GO:0006729">
    <property type="term" value="P:tetrahydrobiopterin biosynthetic process"/>
    <property type="evidence" value="ECO:0007669"/>
    <property type="project" value="TreeGrafter"/>
</dbReference>
<dbReference type="GO" id="GO:0005737">
    <property type="term" value="C:cytoplasm"/>
    <property type="evidence" value="ECO:0007669"/>
    <property type="project" value="TreeGrafter"/>
</dbReference>
<comment type="catalytic activity">
    <reaction evidence="1">
        <text>GTP + H2O = 7,8-dihydroneopterin 3'-triphosphate + formate + H(+)</text>
        <dbReference type="Rhea" id="RHEA:17473"/>
        <dbReference type="ChEBI" id="CHEBI:15377"/>
        <dbReference type="ChEBI" id="CHEBI:15378"/>
        <dbReference type="ChEBI" id="CHEBI:15740"/>
        <dbReference type="ChEBI" id="CHEBI:37565"/>
        <dbReference type="ChEBI" id="CHEBI:58462"/>
        <dbReference type="EC" id="3.5.4.16"/>
    </reaction>
</comment>
<sequence length="215" mass="24380">MTTIKHKHFANDTIFAYLDPGDVNHIEDEVTEAFQGVLKALVINTTDDHNSQDTARRVAKMFVHEIFRGRYYPPPEVTSFPNAKEYDQIYVSGPMSINSTCAHHFQPITGNAYVGIFPGKKVIGLSKFNRMVDWIASRPQIQEEMTEQIADMIEKETKAQGVAVVIKAEHFCMTARGVKEHESEMMTSVVRGMFRDEPATKAEFFSLLNNMKGMK</sequence>
<accession>A0A382K6G0</accession>
<dbReference type="EMBL" id="UINC01078009">
    <property type="protein sequence ID" value="SVC18657.1"/>
    <property type="molecule type" value="Genomic_DNA"/>
</dbReference>
<dbReference type="EC" id="3.5.4.16" evidence="3"/>
<comment type="pathway">
    <text evidence="2">Cofactor biosynthesis; 7,8-dihydroneopterin triphosphate biosynthesis; 7,8-dihydroneopterin triphosphate from GTP: step 1/1.</text>
</comment>
<dbReference type="GO" id="GO:0008270">
    <property type="term" value="F:zinc ion binding"/>
    <property type="evidence" value="ECO:0007669"/>
    <property type="project" value="TreeGrafter"/>
</dbReference>
<dbReference type="Pfam" id="PF01227">
    <property type="entry name" value="GTP_cyclohydroI"/>
    <property type="match status" value="1"/>
</dbReference>
<dbReference type="GO" id="GO:0003934">
    <property type="term" value="F:GTP cyclohydrolase I activity"/>
    <property type="evidence" value="ECO:0007669"/>
    <property type="project" value="UniProtKB-EC"/>
</dbReference>
<dbReference type="FunFam" id="3.30.1130.10:FF:000001">
    <property type="entry name" value="GTP cyclohydrolase 1"/>
    <property type="match status" value="1"/>
</dbReference>
<reference evidence="6" key="1">
    <citation type="submission" date="2018-05" db="EMBL/GenBank/DDBJ databases">
        <authorList>
            <person name="Lanie J.A."/>
            <person name="Ng W.-L."/>
            <person name="Kazmierczak K.M."/>
            <person name="Andrzejewski T.M."/>
            <person name="Davidsen T.M."/>
            <person name="Wayne K.J."/>
            <person name="Tettelin H."/>
            <person name="Glass J.I."/>
            <person name="Rusch D."/>
            <person name="Podicherti R."/>
            <person name="Tsui H.-C.T."/>
            <person name="Winkler M.E."/>
        </authorList>
    </citation>
    <scope>NUCLEOTIDE SEQUENCE</scope>
</reference>
<name>A0A382K6G0_9ZZZZ</name>
<evidence type="ECO:0000256" key="1">
    <source>
        <dbReference type="ARBA" id="ARBA00001052"/>
    </source>
</evidence>
<organism evidence="6">
    <name type="scientific">marine metagenome</name>
    <dbReference type="NCBI Taxonomy" id="408172"/>
    <lineage>
        <taxon>unclassified sequences</taxon>
        <taxon>metagenomes</taxon>
        <taxon>ecological metagenomes</taxon>
    </lineage>
</organism>
<dbReference type="PANTHER" id="PTHR11109">
    <property type="entry name" value="GTP CYCLOHYDROLASE I"/>
    <property type="match status" value="1"/>
</dbReference>